<reference evidence="6" key="1">
    <citation type="journal article" date="2014" name="Int. J. Syst. Evol. Microbiol.">
        <title>Complete genome sequence of Corynebacterium casei LMG S-19264T (=DSM 44701T), isolated from a smear-ripened cheese.</title>
        <authorList>
            <consortium name="US DOE Joint Genome Institute (JGI-PGF)"/>
            <person name="Walter F."/>
            <person name="Albersmeier A."/>
            <person name="Kalinowski J."/>
            <person name="Ruckert C."/>
        </authorList>
    </citation>
    <scope>NUCLEOTIDE SEQUENCE</scope>
    <source>
        <strain evidence="6">KCTC 12710</strain>
    </source>
</reference>
<feature type="transmembrane region" description="Helical" evidence="4">
    <location>
        <begin position="267"/>
        <end position="284"/>
    </location>
</feature>
<dbReference type="PANTHER" id="PTHR43630">
    <property type="entry name" value="POLY-BETA-1,6-N-ACETYL-D-GLUCOSAMINE SYNTHASE"/>
    <property type="match status" value="1"/>
</dbReference>
<dbReference type="Proteomes" id="UP000636004">
    <property type="component" value="Unassembled WGS sequence"/>
</dbReference>
<keyword evidence="2" id="KW-0328">Glycosyltransferase</keyword>
<accession>A0A918R6W5</accession>
<keyword evidence="4" id="KW-0472">Membrane</keyword>
<evidence type="ECO:0000259" key="5">
    <source>
        <dbReference type="Pfam" id="PF00535"/>
    </source>
</evidence>
<sequence>MIPFRNEAEHLPKLLQSLQALEYPNHLFEVILLDDASEDHSVEIINNFMVDTNLTFKILPNTRQTGSPKKDAISLGIKNSNYDWIITTDADCVLPKYWLNSYDEFIQQRDASCIAAPVSYIQEGTFLKQFQLLNHLSLQGATIGGFGINKPFMSNGANFAYRKALFNELKGFKGNTNRASGDDIFLLEKMVKANNKQVQYLKCNHAIVSTTGQPTWGRLVAQHVRWASKTKAYNSFGKAMGSIVFFMNTYITLAFLLLLTTSIDLKIFAYILFIKFNIDFLIIFKSARFFNQQRVLKTYPLGFLIYPFFSAYIALKSLFFGYAWKGRTFKN</sequence>
<comment type="similarity">
    <text evidence="1">Belongs to the glycosyltransferase 2 family.</text>
</comment>
<dbReference type="InterPro" id="IPR029044">
    <property type="entry name" value="Nucleotide-diphossugar_trans"/>
</dbReference>
<keyword evidence="4" id="KW-1133">Transmembrane helix</keyword>
<protein>
    <submittedName>
        <fullName evidence="6">Glycosyl transferase</fullName>
    </submittedName>
</protein>
<evidence type="ECO:0000313" key="7">
    <source>
        <dbReference type="Proteomes" id="UP000636004"/>
    </source>
</evidence>
<feature type="transmembrane region" description="Helical" evidence="4">
    <location>
        <begin position="239"/>
        <end position="260"/>
    </location>
</feature>
<proteinExistence type="inferred from homology"/>
<evidence type="ECO:0000256" key="2">
    <source>
        <dbReference type="ARBA" id="ARBA00022676"/>
    </source>
</evidence>
<organism evidence="6 7">
    <name type="scientific">Algibacter mikhailovii</name>
    <dbReference type="NCBI Taxonomy" id="425498"/>
    <lineage>
        <taxon>Bacteria</taxon>
        <taxon>Pseudomonadati</taxon>
        <taxon>Bacteroidota</taxon>
        <taxon>Flavobacteriia</taxon>
        <taxon>Flavobacteriales</taxon>
        <taxon>Flavobacteriaceae</taxon>
        <taxon>Algibacter</taxon>
    </lineage>
</organism>
<dbReference type="EMBL" id="BMWZ01000005">
    <property type="protein sequence ID" value="GGZ85902.1"/>
    <property type="molecule type" value="Genomic_DNA"/>
</dbReference>
<dbReference type="RefSeq" id="WP_229796806.1">
    <property type="nucleotide sequence ID" value="NZ_BMWZ01000005.1"/>
</dbReference>
<dbReference type="GO" id="GO:0016757">
    <property type="term" value="F:glycosyltransferase activity"/>
    <property type="evidence" value="ECO:0007669"/>
    <property type="project" value="UniProtKB-KW"/>
</dbReference>
<evidence type="ECO:0000313" key="6">
    <source>
        <dbReference type="EMBL" id="GGZ85902.1"/>
    </source>
</evidence>
<feature type="transmembrane region" description="Helical" evidence="4">
    <location>
        <begin position="304"/>
        <end position="324"/>
    </location>
</feature>
<evidence type="ECO:0000256" key="1">
    <source>
        <dbReference type="ARBA" id="ARBA00006739"/>
    </source>
</evidence>
<dbReference type="InterPro" id="IPR001173">
    <property type="entry name" value="Glyco_trans_2-like"/>
</dbReference>
<dbReference type="Gene3D" id="3.90.550.10">
    <property type="entry name" value="Spore Coat Polysaccharide Biosynthesis Protein SpsA, Chain A"/>
    <property type="match status" value="1"/>
</dbReference>
<keyword evidence="4" id="KW-0812">Transmembrane</keyword>
<keyword evidence="7" id="KW-1185">Reference proteome</keyword>
<dbReference type="PANTHER" id="PTHR43630:SF1">
    <property type="entry name" value="POLY-BETA-1,6-N-ACETYL-D-GLUCOSAMINE SYNTHASE"/>
    <property type="match status" value="1"/>
</dbReference>
<keyword evidence="3 6" id="KW-0808">Transferase</keyword>
<comment type="caution">
    <text evidence="6">The sequence shown here is derived from an EMBL/GenBank/DDBJ whole genome shotgun (WGS) entry which is preliminary data.</text>
</comment>
<evidence type="ECO:0000256" key="4">
    <source>
        <dbReference type="SAM" id="Phobius"/>
    </source>
</evidence>
<name>A0A918R6W5_9FLAO</name>
<reference evidence="6" key="2">
    <citation type="submission" date="2020-09" db="EMBL/GenBank/DDBJ databases">
        <authorList>
            <person name="Sun Q."/>
            <person name="Kim S."/>
        </authorList>
    </citation>
    <scope>NUCLEOTIDE SEQUENCE</scope>
    <source>
        <strain evidence="6">KCTC 12710</strain>
    </source>
</reference>
<evidence type="ECO:0000256" key="3">
    <source>
        <dbReference type="ARBA" id="ARBA00022679"/>
    </source>
</evidence>
<dbReference type="SUPFAM" id="SSF53448">
    <property type="entry name" value="Nucleotide-diphospho-sugar transferases"/>
    <property type="match status" value="1"/>
</dbReference>
<dbReference type="AlphaFoldDB" id="A0A918R6W5"/>
<gene>
    <name evidence="6" type="ORF">GCM10007028_25240</name>
</gene>
<feature type="domain" description="Glycosyltransferase 2-like" evidence="5">
    <location>
        <begin position="2"/>
        <end position="168"/>
    </location>
</feature>
<dbReference type="Pfam" id="PF00535">
    <property type="entry name" value="Glycos_transf_2"/>
    <property type="match status" value="1"/>
</dbReference>